<feature type="non-terminal residue" evidence="1">
    <location>
        <position position="1"/>
    </location>
</feature>
<comment type="caution">
    <text evidence="1">The sequence shown here is derived from an EMBL/GenBank/DDBJ whole genome shotgun (WGS) entry which is preliminary data.</text>
</comment>
<evidence type="ECO:0000313" key="2">
    <source>
        <dbReference type="Proteomes" id="UP000676336"/>
    </source>
</evidence>
<reference evidence="1" key="1">
    <citation type="submission" date="2021-02" db="EMBL/GenBank/DDBJ databases">
        <authorList>
            <person name="Nowell W R."/>
        </authorList>
    </citation>
    <scope>NUCLEOTIDE SEQUENCE</scope>
</reference>
<accession>A0A8S3K086</accession>
<organism evidence="1 2">
    <name type="scientific">Rotaria magnacalcarata</name>
    <dbReference type="NCBI Taxonomy" id="392030"/>
    <lineage>
        <taxon>Eukaryota</taxon>
        <taxon>Metazoa</taxon>
        <taxon>Spiralia</taxon>
        <taxon>Gnathifera</taxon>
        <taxon>Rotifera</taxon>
        <taxon>Eurotatoria</taxon>
        <taxon>Bdelloidea</taxon>
        <taxon>Philodinida</taxon>
        <taxon>Philodinidae</taxon>
        <taxon>Rotaria</taxon>
    </lineage>
</organism>
<dbReference type="EMBL" id="CAJOBI010359299">
    <property type="protein sequence ID" value="CAF5225441.1"/>
    <property type="molecule type" value="Genomic_DNA"/>
</dbReference>
<name>A0A8S3K086_9BILA</name>
<dbReference type="Proteomes" id="UP000676336">
    <property type="component" value="Unassembled WGS sequence"/>
</dbReference>
<protein>
    <submittedName>
        <fullName evidence="1">Uncharacterized protein</fullName>
    </submittedName>
</protein>
<evidence type="ECO:0000313" key="1">
    <source>
        <dbReference type="EMBL" id="CAF5225441.1"/>
    </source>
</evidence>
<gene>
    <name evidence="1" type="ORF">SMN809_LOCUS84305</name>
</gene>
<dbReference type="AlphaFoldDB" id="A0A8S3K086"/>
<proteinExistence type="predicted"/>
<sequence length="140" mass="16569">QYIPHYELPYQSPIVDNNSREDYPILLDLFFFYLRRHADTQTVKRELLNNFMFLNPPQSKSRPIPPSAVGLFEELRIYFLLRFTGLTLCTTLSNDDSQQVSNIMKDLIEKYLSISDNPTELTHHMQHFLSTIVSKKSWWV</sequence>